<evidence type="ECO:0000313" key="2">
    <source>
        <dbReference type="Proteomes" id="UP000821845"/>
    </source>
</evidence>
<organism evidence="1 2">
    <name type="scientific">Hyalomma asiaticum</name>
    <name type="common">Tick</name>
    <dbReference type="NCBI Taxonomy" id="266040"/>
    <lineage>
        <taxon>Eukaryota</taxon>
        <taxon>Metazoa</taxon>
        <taxon>Ecdysozoa</taxon>
        <taxon>Arthropoda</taxon>
        <taxon>Chelicerata</taxon>
        <taxon>Arachnida</taxon>
        <taxon>Acari</taxon>
        <taxon>Parasitiformes</taxon>
        <taxon>Ixodida</taxon>
        <taxon>Ixodoidea</taxon>
        <taxon>Ixodidae</taxon>
        <taxon>Hyalomminae</taxon>
        <taxon>Hyalomma</taxon>
    </lineage>
</organism>
<sequence length="124" mass="13860">MRPQTFAMDLQSRRSPSSIPEDSSWQTTRPVLTTGPGVPHLGYPAIFANVNDSCVEEWLATCERINAYKKWFEAGNLSSVRLHLAGVVSISHKNDQVEFLTWFPLKNPLADVFSLAAVRRLSGE</sequence>
<proteinExistence type="predicted"/>
<dbReference type="EMBL" id="CM023491">
    <property type="protein sequence ID" value="KAH6941685.1"/>
    <property type="molecule type" value="Genomic_DNA"/>
</dbReference>
<dbReference type="Proteomes" id="UP000821845">
    <property type="component" value="Chromosome 11"/>
</dbReference>
<keyword evidence="2" id="KW-1185">Reference proteome</keyword>
<protein>
    <submittedName>
        <fullName evidence="1">Uncharacterized protein</fullName>
    </submittedName>
</protein>
<name>A0ACB7T489_HYAAI</name>
<reference evidence="1" key="1">
    <citation type="submission" date="2020-05" db="EMBL/GenBank/DDBJ databases">
        <title>Large-scale comparative analyses of tick genomes elucidate their genetic diversity and vector capacities.</title>
        <authorList>
            <person name="Jia N."/>
            <person name="Wang J."/>
            <person name="Shi W."/>
            <person name="Du L."/>
            <person name="Sun Y."/>
            <person name="Zhan W."/>
            <person name="Jiang J."/>
            <person name="Wang Q."/>
            <person name="Zhang B."/>
            <person name="Ji P."/>
            <person name="Sakyi L.B."/>
            <person name="Cui X."/>
            <person name="Yuan T."/>
            <person name="Jiang B."/>
            <person name="Yang W."/>
            <person name="Lam T.T.-Y."/>
            <person name="Chang Q."/>
            <person name="Ding S."/>
            <person name="Wang X."/>
            <person name="Zhu J."/>
            <person name="Ruan X."/>
            <person name="Zhao L."/>
            <person name="Wei J."/>
            <person name="Que T."/>
            <person name="Du C."/>
            <person name="Cheng J."/>
            <person name="Dai P."/>
            <person name="Han X."/>
            <person name="Huang E."/>
            <person name="Gao Y."/>
            <person name="Liu J."/>
            <person name="Shao H."/>
            <person name="Ye R."/>
            <person name="Li L."/>
            <person name="Wei W."/>
            <person name="Wang X."/>
            <person name="Wang C."/>
            <person name="Yang T."/>
            <person name="Huo Q."/>
            <person name="Li W."/>
            <person name="Guo W."/>
            <person name="Chen H."/>
            <person name="Zhou L."/>
            <person name="Ni X."/>
            <person name="Tian J."/>
            <person name="Zhou Y."/>
            <person name="Sheng Y."/>
            <person name="Liu T."/>
            <person name="Pan Y."/>
            <person name="Xia L."/>
            <person name="Li J."/>
            <person name="Zhao F."/>
            <person name="Cao W."/>
        </authorList>
    </citation>
    <scope>NUCLEOTIDE SEQUENCE</scope>
    <source>
        <strain evidence="1">Hyas-2018</strain>
    </source>
</reference>
<comment type="caution">
    <text evidence="1">The sequence shown here is derived from an EMBL/GenBank/DDBJ whole genome shotgun (WGS) entry which is preliminary data.</text>
</comment>
<gene>
    <name evidence="1" type="ORF">HPB50_022310</name>
</gene>
<accession>A0ACB7T489</accession>
<evidence type="ECO:0000313" key="1">
    <source>
        <dbReference type="EMBL" id="KAH6941685.1"/>
    </source>
</evidence>